<dbReference type="Gene3D" id="3.90.1720.10">
    <property type="entry name" value="endopeptidase domain like (from Nostoc punctiforme)"/>
    <property type="match status" value="1"/>
</dbReference>
<proteinExistence type="predicted"/>
<keyword evidence="2" id="KW-1185">Reference proteome</keyword>
<dbReference type="SUPFAM" id="SSF54001">
    <property type="entry name" value="Cysteine proteinases"/>
    <property type="match status" value="1"/>
</dbReference>
<dbReference type="EMBL" id="JAGGKG010000024">
    <property type="protein sequence ID" value="MBP1907271.1"/>
    <property type="molecule type" value="Genomic_DNA"/>
</dbReference>
<dbReference type="InterPro" id="IPR038765">
    <property type="entry name" value="Papain-like_cys_pep_sf"/>
</dbReference>
<accession>A0ABS4FXG5</accession>
<evidence type="ECO:0000313" key="1">
    <source>
        <dbReference type="EMBL" id="MBP1907271.1"/>
    </source>
</evidence>
<dbReference type="Proteomes" id="UP001519272">
    <property type="component" value="Unassembled WGS sequence"/>
</dbReference>
<organism evidence="1 2">
    <name type="scientific">Paenibacillus turicensis</name>
    <dbReference type="NCBI Taxonomy" id="160487"/>
    <lineage>
        <taxon>Bacteria</taxon>
        <taxon>Bacillati</taxon>
        <taxon>Bacillota</taxon>
        <taxon>Bacilli</taxon>
        <taxon>Bacillales</taxon>
        <taxon>Paenibacillaceae</taxon>
        <taxon>Paenibacillus</taxon>
    </lineage>
</organism>
<comment type="caution">
    <text evidence="1">The sequence shown here is derived from an EMBL/GenBank/DDBJ whole genome shotgun (WGS) entry which is preliminary data.</text>
</comment>
<sequence length="184" mass="21220">MAGTKNIYIVLSNPCSFIAKMIGWYTKAPFNHVSIAFDEQLNTMYSFGRKHELIPIFGGFVQETIHSQLFKQARCALYKYTVNEETYNTMQCFVEQFSLNQERYSYNYIGIIGVILNRELGGEDSYFCSQFVHTVLRQGGIELIEKPVKLTTPSDFEYNEGLELIYDGCLGLYHDTLREQKVPS</sequence>
<dbReference type="RefSeq" id="WP_210090854.1">
    <property type="nucleotide sequence ID" value="NZ_JAGGKG010000024.1"/>
</dbReference>
<evidence type="ECO:0000313" key="2">
    <source>
        <dbReference type="Proteomes" id="UP001519272"/>
    </source>
</evidence>
<name>A0ABS4FXG5_9BACL</name>
<reference evidence="1 2" key="1">
    <citation type="submission" date="2021-03" db="EMBL/GenBank/DDBJ databases">
        <title>Genomic Encyclopedia of Type Strains, Phase IV (KMG-IV): sequencing the most valuable type-strain genomes for metagenomic binning, comparative biology and taxonomic classification.</title>
        <authorList>
            <person name="Goeker M."/>
        </authorList>
    </citation>
    <scope>NUCLEOTIDE SEQUENCE [LARGE SCALE GENOMIC DNA]</scope>
    <source>
        <strain evidence="1 2">DSM 14349</strain>
    </source>
</reference>
<gene>
    <name evidence="1" type="ORF">J2Z32_003946</name>
</gene>
<protein>
    <submittedName>
        <fullName evidence="1">Uncharacterized protein</fullName>
    </submittedName>
</protein>